<dbReference type="InterPro" id="IPR001138">
    <property type="entry name" value="Zn2Cys6_DnaBD"/>
</dbReference>
<gene>
    <name evidence="7" type="ORF">ETB97_009922</name>
</gene>
<evidence type="ECO:0000259" key="6">
    <source>
        <dbReference type="PROSITE" id="PS50048"/>
    </source>
</evidence>
<protein>
    <recommendedName>
        <fullName evidence="6">Zn(2)-C6 fungal-type domain-containing protein</fullName>
    </recommendedName>
</protein>
<dbReference type="SUPFAM" id="SSF57701">
    <property type="entry name" value="Zn2/Cys6 DNA-binding domain"/>
    <property type="match status" value="1"/>
</dbReference>
<feature type="domain" description="Zn(2)-C6 fungal-type" evidence="6">
    <location>
        <begin position="231"/>
        <end position="261"/>
    </location>
</feature>
<dbReference type="InterPro" id="IPR053157">
    <property type="entry name" value="Sterol_Uptake_Regulator"/>
</dbReference>
<feature type="region of interest" description="Disordered" evidence="5">
    <location>
        <begin position="1"/>
        <end position="20"/>
    </location>
</feature>
<comment type="caution">
    <text evidence="7">The sequence shown here is derived from an EMBL/GenBank/DDBJ whole genome shotgun (WGS) entry which is preliminary data.</text>
</comment>
<evidence type="ECO:0000313" key="8">
    <source>
        <dbReference type="Proteomes" id="UP000541154"/>
    </source>
</evidence>
<dbReference type="Proteomes" id="UP000541154">
    <property type="component" value="Unassembled WGS sequence"/>
</dbReference>
<keyword evidence="4" id="KW-0539">Nucleus</keyword>
<dbReference type="PANTHER" id="PTHR47784">
    <property type="entry name" value="STEROL UPTAKE CONTROL PROTEIN 2"/>
    <property type="match status" value="1"/>
</dbReference>
<dbReference type="GO" id="GO:0008270">
    <property type="term" value="F:zinc ion binding"/>
    <property type="evidence" value="ECO:0007669"/>
    <property type="project" value="InterPro"/>
</dbReference>
<dbReference type="AlphaFoldDB" id="A0A8H6AH58"/>
<accession>A0A8H6AH58</accession>
<evidence type="ECO:0000256" key="4">
    <source>
        <dbReference type="ARBA" id="ARBA00023242"/>
    </source>
</evidence>
<dbReference type="SMART" id="SM00066">
    <property type="entry name" value="GAL4"/>
    <property type="match status" value="1"/>
</dbReference>
<evidence type="ECO:0000256" key="1">
    <source>
        <dbReference type="ARBA" id="ARBA00023015"/>
    </source>
</evidence>
<dbReference type="PROSITE" id="PS50048">
    <property type="entry name" value="ZN2_CY6_FUNGAL_2"/>
    <property type="match status" value="1"/>
</dbReference>
<organism evidence="7 8">
    <name type="scientific">Petromyces alliaceus</name>
    <name type="common">Aspergillus alliaceus</name>
    <dbReference type="NCBI Taxonomy" id="209559"/>
    <lineage>
        <taxon>Eukaryota</taxon>
        <taxon>Fungi</taxon>
        <taxon>Dikarya</taxon>
        <taxon>Ascomycota</taxon>
        <taxon>Pezizomycotina</taxon>
        <taxon>Eurotiomycetes</taxon>
        <taxon>Eurotiomycetidae</taxon>
        <taxon>Eurotiales</taxon>
        <taxon>Aspergillaceae</taxon>
        <taxon>Aspergillus</taxon>
        <taxon>Aspergillus subgen. Circumdati</taxon>
    </lineage>
</organism>
<evidence type="ECO:0000256" key="5">
    <source>
        <dbReference type="SAM" id="MobiDB-lite"/>
    </source>
</evidence>
<keyword evidence="8" id="KW-1185">Reference proteome</keyword>
<dbReference type="CDD" id="cd00067">
    <property type="entry name" value="GAL4"/>
    <property type="match status" value="1"/>
</dbReference>
<evidence type="ECO:0000256" key="2">
    <source>
        <dbReference type="ARBA" id="ARBA00023125"/>
    </source>
</evidence>
<keyword evidence="1" id="KW-0805">Transcription regulation</keyword>
<dbReference type="Pfam" id="PF00172">
    <property type="entry name" value="Zn_clus"/>
    <property type="match status" value="1"/>
</dbReference>
<keyword evidence="2" id="KW-0238">DNA-binding</keyword>
<dbReference type="PROSITE" id="PS00463">
    <property type="entry name" value="ZN2_CY6_FUNGAL_1"/>
    <property type="match status" value="1"/>
</dbReference>
<dbReference type="GO" id="GO:0001228">
    <property type="term" value="F:DNA-binding transcription activator activity, RNA polymerase II-specific"/>
    <property type="evidence" value="ECO:0007669"/>
    <property type="project" value="TreeGrafter"/>
</dbReference>
<name>A0A8H6AH58_PETAA</name>
<feature type="region of interest" description="Disordered" evidence="5">
    <location>
        <begin position="282"/>
        <end position="304"/>
    </location>
</feature>
<dbReference type="EMBL" id="SPNV01000005">
    <property type="protein sequence ID" value="KAF5866765.1"/>
    <property type="molecule type" value="Genomic_DNA"/>
</dbReference>
<evidence type="ECO:0000256" key="3">
    <source>
        <dbReference type="ARBA" id="ARBA00023163"/>
    </source>
</evidence>
<evidence type="ECO:0000313" key="7">
    <source>
        <dbReference type="EMBL" id="KAF5866765.1"/>
    </source>
</evidence>
<dbReference type="PANTHER" id="PTHR47784:SF5">
    <property type="entry name" value="STEROL UPTAKE CONTROL PROTEIN 2"/>
    <property type="match status" value="1"/>
</dbReference>
<proteinExistence type="predicted"/>
<dbReference type="InterPro" id="IPR036864">
    <property type="entry name" value="Zn2-C6_fun-type_DNA-bd_sf"/>
</dbReference>
<dbReference type="GO" id="GO:0003677">
    <property type="term" value="F:DNA binding"/>
    <property type="evidence" value="ECO:0007669"/>
    <property type="project" value="UniProtKB-KW"/>
</dbReference>
<sequence length="612" mass="69751">MHIGTMNPPKSISDHESLDGSLLNSRDNSRLYHVYHTMFHHDYTVLSTDKTPLFYIDNSSFTPKKPDLTFHAGNDKNAPVVGVSKFLHFSRHMKLGLGDPQNINTVEWEDLVSQNLKHNKYRWQMTVRGVSGAERRAFMWKRTHSVAVEGSSASIWSSRNFKLVDEQTEQIVAIFTSSAFKSVKKSGKLRISSNYGQEFDLMVLITWGTRILHYIPATINAPGPHRKSRHGCLECKRRRVKCDETRPVCSNCSKRQAECGYDSVNFLLWTNEASHRSMSVISESKGPQLPEPTHVSAKDDAAHSRPSLNLNDLELMMQWCNSTYQVLTRNERTDPVWRLRVPEEALLHPPLMHGILALSAVHIARTRDDHRRPEYISAAVVHQNEALASFRELLDDINDSNAKAMFALSGVVVVYAFGFPHLTDLEDPWACINEFIQVLVLARGVQQVLNQATPSIQCSDWAILLRLDEYIDSLPKDAIAPLKRLRELNAYCGARDPMHDVDIYSITIDNLTDITAAAYGGLSSITVAARWAIKLKPKFVNLVRERSPLALVILAHLCVLLYRLKFDWCIDQWVHSLPKAVWRSLDDRWKPYAQWPMVEIFGPDFRFHMETG</sequence>
<reference evidence="7 8" key="1">
    <citation type="submission" date="2019-04" db="EMBL/GenBank/DDBJ databases">
        <title>Aspergillus burnettii sp. nov., novel species from soil in southeast Queensland.</title>
        <authorList>
            <person name="Gilchrist C.L.M."/>
            <person name="Pitt J.I."/>
            <person name="Lange L."/>
            <person name="Lacey H.J."/>
            <person name="Vuong D."/>
            <person name="Midgley D.J."/>
            <person name="Greenfield P."/>
            <person name="Bradbury M."/>
            <person name="Lacey E."/>
            <person name="Busk P.K."/>
            <person name="Pilgaard B."/>
            <person name="Chooi Y.H."/>
            <person name="Piggott A.M."/>
        </authorList>
    </citation>
    <scope>NUCLEOTIDE SEQUENCE [LARGE SCALE GENOMIC DNA]</scope>
    <source>
        <strain evidence="7 8">FRR 5400</strain>
    </source>
</reference>
<dbReference type="Gene3D" id="4.10.240.10">
    <property type="entry name" value="Zn(2)-C6 fungal-type DNA-binding domain"/>
    <property type="match status" value="1"/>
</dbReference>
<keyword evidence="3" id="KW-0804">Transcription</keyword>